<keyword evidence="3" id="KW-1185">Reference proteome</keyword>
<accession>A0A3S5CJ11</accession>
<dbReference type="EMBL" id="CAAALY010074002">
    <property type="protein sequence ID" value="VEL25445.1"/>
    <property type="molecule type" value="Genomic_DNA"/>
</dbReference>
<keyword evidence="1" id="KW-1133">Transmembrane helix</keyword>
<keyword evidence="1" id="KW-0812">Transmembrane</keyword>
<evidence type="ECO:0000313" key="3">
    <source>
        <dbReference type="Proteomes" id="UP000784294"/>
    </source>
</evidence>
<keyword evidence="1" id="KW-0472">Membrane</keyword>
<gene>
    <name evidence="2" type="ORF">PXEA_LOCUS18885</name>
</gene>
<dbReference type="Proteomes" id="UP000784294">
    <property type="component" value="Unassembled WGS sequence"/>
</dbReference>
<sequence>MSRLLHHWLTRPFHLAGGLFTILSSYLINGTLHLDYGNSGDKSRPEGDVAIYTTESSASVVSTGSSLAETFSITQQLRAADEPLVPRYLGPSEVWLEGAFRRAWLFDILIGVCFFFSLAMFHFHQDIVNLLEPCSFLSWLVWAQGSNAWNEESGANLAASGWHFRLSWPNGPPPS</sequence>
<evidence type="ECO:0000256" key="1">
    <source>
        <dbReference type="SAM" id="Phobius"/>
    </source>
</evidence>
<feature type="transmembrane region" description="Helical" evidence="1">
    <location>
        <begin position="103"/>
        <end position="123"/>
    </location>
</feature>
<dbReference type="AlphaFoldDB" id="A0A3S5CJ11"/>
<reference evidence="2" key="1">
    <citation type="submission" date="2018-11" db="EMBL/GenBank/DDBJ databases">
        <authorList>
            <consortium name="Pathogen Informatics"/>
        </authorList>
    </citation>
    <scope>NUCLEOTIDE SEQUENCE</scope>
</reference>
<feature type="transmembrane region" description="Helical" evidence="1">
    <location>
        <begin position="12"/>
        <end position="28"/>
    </location>
</feature>
<name>A0A3S5CJ11_9PLAT</name>
<proteinExistence type="predicted"/>
<evidence type="ECO:0000313" key="2">
    <source>
        <dbReference type="EMBL" id="VEL25445.1"/>
    </source>
</evidence>
<organism evidence="2 3">
    <name type="scientific">Protopolystoma xenopodis</name>
    <dbReference type="NCBI Taxonomy" id="117903"/>
    <lineage>
        <taxon>Eukaryota</taxon>
        <taxon>Metazoa</taxon>
        <taxon>Spiralia</taxon>
        <taxon>Lophotrochozoa</taxon>
        <taxon>Platyhelminthes</taxon>
        <taxon>Monogenea</taxon>
        <taxon>Polyopisthocotylea</taxon>
        <taxon>Polystomatidea</taxon>
        <taxon>Polystomatidae</taxon>
        <taxon>Protopolystoma</taxon>
    </lineage>
</organism>
<comment type="caution">
    <text evidence="2">The sequence shown here is derived from an EMBL/GenBank/DDBJ whole genome shotgun (WGS) entry which is preliminary data.</text>
</comment>
<protein>
    <submittedName>
        <fullName evidence="2">Uncharacterized protein</fullName>
    </submittedName>
</protein>